<organism evidence="3 4">
    <name type="scientific">Neptunomonas concharum</name>
    <dbReference type="NCBI Taxonomy" id="1031538"/>
    <lineage>
        <taxon>Bacteria</taxon>
        <taxon>Pseudomonadati</taxon>
        <taxon>Pseudomonadota</taxon>
        <taxon>Gammaproteobacteria</taxon>
        <taxon>Oceanospirillales</taxon>
        <taxon>Oceanospirillaceae</taxon>
        <taxon>Neptunomonas</taxon>
    </lineage>
</organism>
<dbReference type="SUPFAM" id="SSF46894">
    <property type="entry name" value="C-terminal effector domain of the bipartite response regulators"/>
    <property type="match status" value="1"/>
</dbReference>
<dbReference type="PRINTS" id="PR00038">
    <property type="entry name" value="HTHLUXR"/>
</dbReference>
<dbReference type="PROSITE" id="PS50043">
    <property type="entry name" value="HTH_LUXR_2"/>
    <property type="match status" value="1"/>
</dbReference>
<feature type="domain" description="HTH luxR-type" evidence="2">
    <location>
        <begin position="141"/>
        <end position="206"/>
    </location>
</feature>
<evidence type="ECO:0000256" key="1">
    <source>
        <dbReference type="ARBA" id="ARBA00023125"/>
    </source>
</evidence>
<dbReference type="EMBL" id="CP043869">
    <property type="protein sequence ID" value="QEQ97353.1"/>
    <property type="molecule type" value="Genomic_DNA"/>
</dbReference>
<protein>
    <submittedName>
        <fullName evidence="3">Response regulator transcription factor</fullName>
    </submittedName>
</protein>
<dbReference type="AlphaFoldDB" id="A0A5P1RCM4"/>
<dbReference type="GO" id="GO:0003677">
    <property type="term" value="F:DNA binding"/>
    <property type="evidence" value="ECO:0007669"/>
    <property type="project" value="UniProtKB-KW"/>
</dbReference>
<accession>A0A5P1RCM4</accession>
<evidence type="ECO:0000313" key="4">
    <source>
        <dbReference type="Proteomes" id="UP000324760"/>
    </source>
</evidence>
<dbReference type="Proteomes" id="UP000324760">
    <property type="component" value="Chromosome"/>
</dbReference>
<dbReference type="Pfam" id="PF00196">
    <property type="entry name" value="GerE"/>
    <property type="match status" value="1"/>
</dbReference>
<evidence type="ECO:0000313" key="3">
    <source>
        <dbReference type="EMBL" id="QEQ97353.1"/>
    </source>
</evidence>
<dbReference type="SMART" id="SM00421">
    <property type="entry name" value="HTH_LUXR"/>
    <property type="match status" value="1"/>
</dbReference>
<keyword evidence="4" id="KW-1185">Reference proteome</keyword>
<dbReference type="GO" id="GO:0006355">
    <property type="term" value="P:regulation of DNA-templated transcription"/>
    <property type="evidence" value="ECO:0007669"/>
    <property type="project" value="InterPro"/>
</dbReference>
<dbReference type="InterPro" id="IPR039420">
    <property type="entry name" value="WalR-like"/>
</dbReference>
<evidence type="ECO:0000259" key="2">
    <source>
        <dbReference type="PROSITE" id="PS50043"/>
    </source>
</evidence>
<name>A0A5P1RCM4_9GAMM</name>
<dbReference type="PROSITE" id="PS00622">
    <property type="entry name" value="HTH_LUXR_1"/>
    <property type="match status" value="1"/>
</dbReference>
<dbReference type="InterPro" id="IPR000792">
    <property type="entry name" value="Tscrpt_reg_LuxR_C"/>
</dbReference>
<dbReference type="CDD" id="cd06170">
    <property type="entry name" value="LuxR_C_like"/>
    <property type="match status" value="1"/>
</dbReference>
<sequence length="207" mass="23154">MKLYIVAANDEVIQRWAKFAGIKPSVIVNSREKVVVNKSEQNIGLLHLGSTPPEYVSDVCEQYPNILWIAFSDMPKDQEGLRLLERGFRGYINTYVTSSLFDQLINVVAKNDIWAGPTIVQTLLKRHIGSAQTLGGVADFSKKVEYDLTDREQQVLDRLVGGASNKEIAKILSITERTVKAHVTSILRKTKTTDRVSLIIKLTNQVA</sequence>
<dbReference type="Gene3D" id="3.40.50.2300">
    <property type="match status" value="1"/>
</dbReference>
<reference evidence="3 4" key="1">
    <citation type="journal article" date="2019" name="Biochem. Eng. J.">
        <title>Metabolic engineering of the marine bacteria Neptunomonas concharum for the production of acetoin and meso-2,3-butanediol from acetate.</title>
        <authorList>
            <person name="Li W."/>
            <person name="Pu N."/>
            <person name="Liu C.-X."/>
            <person name="Yuan Q.-P."/>
            <person name="Li Z.-J."/>
        </authorList>
    </citation>
    <scope>NUCLEOTIDE SEQUENCE [LARGE SCALE GENOMIC DNA]</scope>
    <source>
        <strain evidence="3 4">JCM17730</strain>
    </source>
</reference>
<keyword evidence="1" id="KW-0238">DNA-binding</keyword>
<proteinExistence type="predicted"/>
<dbReference type="RefSeq" id="WP_138987005.1">
    <property type="nucleotide sequence ID" value="NZ_CP043869.1"/>
</dbReference>
<dbReference type="InterPro" id="IPR016032">
    <property type="entry name" value="Sig_transdc_resp-reg_C-effctor"/>
</dbReference>
<gene>
    <name evidence="3" type="ORF">F0U83_11870</name>
</gene>
<dbReference type="PANTHER" id="PTHR43214">
    <property type="entry name" value="TWO-COMPONENT RESPONSE REGULATOR"/>
    <property type="match status" value="1"/>
</dbReference>
<dbReference type="OrthoDB" id="9794397at2"/>
<dbReference type="KEGG" id="ncu:F0U83_11870"/>